<accession>A0A852ZY49</accession>
<dbReference type="InterPro" id="IPR057746">
    <property type="entry name" value="CpnT-like_N"/>
</dbReference>
<keyword evidence="3" id="KW-1185">Reference proteome</keyword>
<feature type="domain" description="Outer membrane channel protein CpnT-like N-terminal" evidence="1">
    <location>
        <begin position="18"/>
        <end position="97"/>
    </location>
</feature>
<organism evidence="2 3">
    <name type="scientific">Allostreptomyces psammosilenae</name>
    <dbReference type="NCBI Taxonomy" id="1892865"/>
    <lineage>
        <taxon>Bacteria</taxon>
        <taxon>Bacillati</taxon>
        <taxon>Actinomycetota</taxon>
        <taxon>Actinomycetes</taxon>
        <taxon>Kitasatosporales</taxon>
        <taxon>Streptomycetaceae</taxon>
        <taxon>Allostreptomyces</taxon>
    </lineage>
</organism>
<protein>
    <submittedName>
        <fullName evidence="2">Uncharacterized protein YukE</fullName>
    </submittedName>
</protein>
<dbReference type="EMBL" id="JACBZD010000001">
    <property type="protein sequence ID" value="NYI07303.1"/>
    <property type="molecule type" value="Genomic_DNA"/>
</dbReference>
<reference evidence="2 3" key="1">
    <citation type="submission" date="2020-07" db="EMBL/GenBank/DDBJ databases">
        <title>Sequencing the genomes of 1000 actinobacteria strains.</title>
        <authorList>
            <person name="Klenk H.-P."/>
        </authorList>
    </citation>
    <scope>NUCLEOTIDE SEQUENCE [LARGE SCALE GENOMIC DNA]</scope>
    <source>
        <strain evidence="2 3">DSM 42178</strain>
    </source>
</reference>
<gene>
    <name evidence="2" type="ORF">FHU37_004246</name>
</gene>
<sequence length="107" mass="11552">MAVMLPEELEYPLELIGITWPNINEDALRDMAQAYRDHADAVEEAKATADTIAGELVTANTGSAIEAFGEDWGRISVDQLQGLADASRTIAGLLHTVAPSWRPASCR</sequence>
<evidence type="ECO:0000259" key="1">
    <source>
        <dbReference type="Pfam" id="PF25547"/>
    </source>
</evidence>
<proteinExistence type="predicted"/>
<evidence type="ECO:0000313" key="3">
    <source>
        <dbReference type="Proteomes" id="UP000567795"/>
    </source>
</evidence>
<name>A0A852ZY49_9ACTN</name>
<dbReference type="Proteomes" id="UP000567795">
    <property type="component" value="Unassembled WGS sequence"/>
</dbReference>
<dbReference type="Pfam" id="PF25547">
    <property type="entry name" value="WXG100_2"/>
    <property type="match status" value="1"/>
</dbReference>
<dbReference type="Gene3D" id="1.10.287.1060">
    <property type="entry name" value="ESAT-6-like"/>
    <property type="match status" value="1"/>
</dbReference>
<evidence type="ECO:0000313" key="2">
    <source>
        <dbReference type="EMBL" id="NYI07303.1"/>
    </source>
</evidence>
<dbReference type="RefSeq" id="WP_179815745.1">
    <property type="nucleotide sequence ID" value="NZ_JACBZD010000001.1"/>
</dbReference>
<dbReference type="AlphaFoldDB" id="A0A852ZY49"/>
<comment type="caution">
    <text evidence="2">The sequence shown here is derived from an EMBL/GenBank/DDBJ whole genome shotgun (WGS) entry which is preliminary data.</text>
</comment>